<dbReference type="InterPro" id="IPR028098">
    <property type="entry name" value="Glyco_trans_4-like_N"/>
</dbReference>
<dbReference type="KEGG" id="azo:azo3253"/>
<feature type="domain" description="Glycosyltransferase subfamily 4-like N-terminal" evidence="1">
    <location>
        <begin position="21"/>
        <end position="195"/>
    </location>
</feature>
<evidence type="ECO:0000313" key="3">
    <source>
        <dbReference type="Proteomes" id="UP000002588"/>
    </source>
</evidence>
<dbReference type="HOGENOM" id="CLU_032377_0_0_4"/>
<dbReference type="EMBL" id="AM406670">
    <property type="protein sequence ID" value="CAL95869.1"/>
    <property type="molecule type" value="Genomic_DNA"/>
</dbReference>
<dbReference type="RefSeq" id="WP_011766976.1">
    <property type="nucleotide sequence ID" value="NC_008702.1"/>
</dbReference>
<dbReference type="AlphaFoldDB" id="A1KAL3"/>
<name>A1KAL3_AZOSB</name>
<dbReference type="Pfam" id="PF13579">
    <property type="entry name" value="Glyco_trans_4_4"/>
    <property type="match status" value="1"/>
</dbReference>
<reference evidence="2 3" key="1">
    <citation type="journal article" date="2006" name="Nat. Biotechnol.">
        <title>Complete genome of the mutualistic, N2-fixing grass endophyte Azoarcus sp. strain BH72.</title>
        <authorList>
            <person name="Krause A."/>
            <person name="Ramakumar A."/>
            <person name="Bartels D."/>
            <person name="Battistoni F."/>
            <person name="Bekel T."/>
            <person name="Boch J."/>
            <person name="Boehm M."/>
            <person name="Friedrich F."/>
            <person name="Hurek T."/>
            <person name="Krause L."/>
            <person name="Linke B."/>
            <person name="McHardy A.C."/>
            <person name="Sarkar A."/>
            <person name="Schneiker S."/>
            <person name="Syed A.A."/>
            <person name="Thauer R."/>
            <person name="Vorhoelter F.-J."/>
            <person name="Weidner S."/>
            <person name="Puehler A."/>
            <person name="Reinhold-Hurek B."/>
            <person name="Kaiser O."/>
            <person name="Goesmann A."/>
        </authorList>
    </citation>
    <scope>NUCLEOTIDE SEQUENCE [LARGE SCALE GENOMIC DNA]</scope>
    <source>
        <strain evidence="2 3">BH72</strain>
    </source>
</reference>
<dbReference type="GO" id="GO:0016757">
    <property type="term" value="F:glycosyltransferase activity"/>
    <property type="evidence" value="ECO:0007669"/>
    <property type="project" value="UniProtKB-ARBA"/>
</dbReference>
<protein>
    <recommendedName>
        <fullName evidence="1">Glycosyltransferase subfamily 4-like N-terminal domain-containing protein</fullName>
    </recommendedName>
</protein>
<keyword evidence="3" id="KW-1185">Reference proteome</keyword>
<dbReference type="eggNOG" id="COG0438">
    <property type="taxonomic scope" value="Bacteria"/>
</dbReference>
<dbReference type="Gene3D" id="3.40.50.2000">
    <property type="entry name" value="Glycogen Phosphorylase B"/>
    <property type="match status" value="2"/>
</dbReference>
<gene>
    <name evidence="2" type="ordered locus">azo3253</name>
</gene>
<organism evidence="2 3">
    <name type="scientific">Azoarcus sp. (strain BH72)</name>
    <dbReference type="NCBI Taxonomy" id="418699"/>
    <lineage>
        <taxon>Bacteria</taxon>
        <taxon>Pseudomonadati</taxon>
        <taxon>Pseudomonadota</taxon>
        <taxon>Betaproteobacteria</taxon>
        <taxon>Rhodocyclales</taxon>
        <taxon>Zoogloeaceae</taxon>
        <taxon>Azoarcus</taxon>
    </lineage>
</organism>
<dbReference type="CAZy" id="GT4">
    <property type="family name" value="Glycosyltransferase Family 4"/>
</dbReference>
<sequence>MKRILMIAYHFPPVQGSSGVQRTLRFARYLPEFGWEPIILTAHTRAYENTTPDQLADVPAGTVVVRAPAWDTARHLAIGGRYPGFLARPDRWLTWWLGAVPTGLGLIRKYAPAAIWSTYPIATAHSIAATLHARSGLPWIADFRDPMAQDDYPEDPATWESFARIERRAIEQASLSVFTTPSALELYRERYPRRTDSLALLENGYDEETFTNAAAGEPLHPGKLTLLHSGIVYPSERDPTHLIAALARLKASAPAIYGRLRIRFRAPVHADLLYALAQRHGVDDVIETCPSIDYRDALAEMMRADGLLVLQAANCNAQIPAKLYEYFRAGRPIVALTDPAGDTAVTCRSAGISAIARLDDEAAIAGCLERFCTDPAAGTLATAAAIAGASRRGRTAELARMLDATVLRAAA</sequence>
<dbReference type="STRING" id="62928.azo3253"/>
<dbReference type="SUPFAM" id="SSF53756">
    <property type="entry name" value="UDP-Glycosyltransferase/glycogen phosphorylase"/>
    <property type="match status" value="1"/>
</dbReference>
<evidence type="ECO:0000313" key="2">
    <source>
        <dbReference type="EMBL" id="CAL95869.1"/>
    </source>
</evidence>
<proteinExistence type="predicted"/>
<dbReference type="Proteomes" id="UP000002588">
    <property type="component" value="Chromosome"/>
</dbReference>
<evidence type="ECO:0000259" key="1">
    <source>
        <dbReference type="Pfam" id="PF13579"/>
    </source>
</evidence>
<accession>A1KAL3</accession>